<dbReference type="InterPro" id="IPR025201">
    <property type="entry name" value="KdpD_TM"/>
</dbReference>
<dbReference type="EMBL" id="PNRE01000103">
    <property type="protein sequence ID" value="PMR67035.1"/>
    <property type="molecule type" value="Genomic_DNA"/>
</dbReference>
<organism evidence="16 17">
    <name type="scientific">Halomonas heilongjiangensis</name>
    <dbReference type="NCBI Taxonomy" id="1387883"/>
    <lineage>
        <taxon>Bacteria</taxon>
        <taxon>Pseudomonadati</taxon>
        <taxon>Pseudomonadota</taxon>
        <taxon>Gammaproteobacteria</taxon>
        <taxon>Oceanospirillales</taxon>
        <taxon>Halomonadaceae</taxon>
        <taxon>Halomonas</taxon>
    </lineage>
</organism>
<dbReference type="GO" id="GO:0000155">
    <property type="term" value="F:phosphorelay sensor kinase activity"/>
    <property type="evidence" value="ECO:0007669"/>
    <property type="project" value="InterPro"/>
</dbReference>
<dbReference type="EC" id="2.7.13.3" evidence="3"/>
<keyword evidence="9" id="KW-0067">ATP-binding</keyword>
<protein>
    <recommendedName>
        <fullName evidence="3">histidine kinase</fullName>
        <ecNumber evidence="3">2.7.13.3</ecNumber>
    </recommendedName>
</protein>
<keyword evidence="6 14" id="KW-0812">Transmembrane</keyword>
<evidence type="ECO:0000256" key="14">
    <source>
        <dbReference type="SAM" id="Phobius"/>
    </source>
</evidence>
<evidence type="ECO:0000259" key="15">
    <source>
        <dbReference type="PROSITE" id="PS50109"/>
    </source>
</evidence>
<dbReference type="SMART" id="SM00388">
    <property type="entry name" value="HisKA"/>
    <property type="match status" value="1"/>
</dbReference>
<evidence type="ECO:0000256" key="1">
    <source>
        <dbReference type="ARBA" id="ARBA00000085"/>
    </source>
</evidence>
<evidence type="ECO:0000256" key="8">
    <source>
        <dbReference type="ARBA" id="ARBA00022777"/>
    </source>
</evidence>
<evidence type="ECO:0000256" key="7">
    <source>
        <dbReference type="ARBA" id="ARBA00022741"/>
    </source>
</evidence>
<dbReference type="InterPro" id="IPR003661">
    <property type="entry name" value="HisK_dim/P_dom"/>
</dbReference>
<dbReference type="SUPFAM" id="SSF47384">
    <property type="entry name" value="Homodimeric domain of signal transducing histidine kinase"/>
    <property type="match status" value="1"/>
</dbReference>
<name>A0A2N7TFU5_9GAMM</name>
<dbReference type="Gene3D" id="1.10.287.130">
    <property type="match status" value="1"/>
</dbReference>
<dbReference type="SUPFAM" id="SSF55874">
    <property type="entry name" value="ATPase domain of HSP90 chaperone/DNA topoisomerase II/histidine kinase"/>
    <property type="match status" value="1"/>
</dbReference>
<evidence type="ECO:0000256" key="3">
    <source>
        <dbReference type="ARBA" id="ARBA00012438"/>
    </source>
</evidence>
<evidence type="ECO:0000256" key="10">
    <source>
        <dbReference type="ARBA" id="ARBA00022989"/>
    </source>
</evidence>
<dbReference type="GO" id="GO:0005886">
    <property type="term" value="C:plasma membrane"/>
    <property type="evidence" value="ECO:0007669"/>
    <property type="project" value="TreeGrafter"/>
</dbReference>
<dbReference type="SMART" id="SM00387">
    <property type="entry name" value="HATPase_c"/>
    <property type="match status" value="1"/>
</dbReference>
<dbReference type="InterPro" id="IPR052023">
    <property type="entry name" value="Histidine_kinase_KdpD"/>
</dbReference>
<feature type="region of interest" description="Disordered" evidence="13">
    <location>
        <begin position="1"/>
        <end position="26"/>
    </location>
</feature>
<feature type="transmembrane region" description="Helical" evidence="14">
    <location>
        <begin position="172"/>
        <end position="192"/>
    </location>
</feature>
<evidence type="ECO:0000256" key="6">
    <source>
        <dbReference type="ARBA" id="ARBA00022692"/>
    </source>
</evidence>
<dbReference type="Proteomes" id="UP000235346">
    <property type="component" value="Unassembled WGS sequence"/>
</dbReference>
<dbReference type="SUPFAM" id="SSF55781">
    <property type="entry name" value="GAF domain-like"/>
    <property type="match status" value="1"/>
</dbReference>
<keyword evidence="12 14" id="KW-0472">Membrane</keyword>
<keyword evidence="4" id="KW-0597">Phosphoprotein</keyword>
<gene>
    <name evidence="16" type="ORF">C1H66_21715</name>
</gene>
<dbReference type="Gene3D" id="3.30.450.40">
    <property type="match status" value="1"/>
</dbReference>
<evidence type="ECO:0000313" key="17">
    <source>
        <dbReference type="Proteomes" id="UP000235346"/>
    </source>
</evidence>
<comment type="catalytic activity">
    <reaction evidence="1">
        <text>ATP + protein L-histidine = ADP + protein N-phospho-L-histidine.</text>
        <dbReference type="EC" id="2.7.13.3"/>
    </reaction>
</comment>
<dbReference type="Gene3D" id="3.40.50.12370">
    <property type="match status" value="1"/>
</dbReference>
<keyword evidence="11" id="KW-0902">Two-component regulatory system</keyword>
<feature type="transmembrane region" description="Helical" evidence="14">
    <location>
        <begin position="220"/>
        <end position="237"/>
    </location>
</feature>
<keyword evidence="7" id="KW-0547">Nucleotide-binding</keyword>
<dbReference type="InterPro" id="IPR036097">
    <property type="entry name" value="HisK_dim/P_sf"/>
</dbReference>
<evidence type="ECO:0000256" key="12">
    <source>
        <dbReference type="ARBA" id="ARBA00023136"/>
    </source>
</evidence>
<evidence type="ECO:0000256" key="5">
    <source>
        <dbReference type="ARBA" id="ARBA00022679"/>
    </source>
</evidence>
<dbReference type="Gene3D" id="3.30.565.10">
    <property type="entry name" value="Histidine kinase-like ATPase, C-terminal domain"/>
    <property type="match status" value="1"/>
</dbReference>
<dbReference type="PANTHER" id="PTHR45569">
    <property type="entry name" value="SENSOR PROTEIN KDPD"/>
    <property type="match status" value="1"/>
</dbReference>
<dbReference type="SUPFAM" id="SSF52402">
    <property type="entry name" value="Adenine nucleotide alpha hydrolases-like"/>
    <property type="match status" value="1"/>
</dbReference>
<keyword evidence="10 14" id="KW-1133">Transmembrane helix</keyword>
<evidence type="ECO:0000256" key="11">
    <source>
        <dbReference type="ARBA" id="ARBA00023012"/>
    </source>
</evidence>
<dbReference type="InterPro" id="IPR005467">
    <property type="entry name" value="His_kinase_dom"/>
</dbReference>
<comment type="caution">
    <text evidence="16">The sequence shown here is derived from an EMBL/GenBank/DDBJ whole genome shotgun (WGS) entry which is preliminary data.</text>
</comment>
<keyword evidence="8 16" id="KW-0418">Kinase</keyword>
<dbReference type="Pfam" id="PF00512">
    <property type="entry name" value="HisKA"/>
    <property type="match status" value="1"/>
</dbReference>
<dbReference type="RefSeq" id="WP_102629952.1">
    <property type="nucleotide sequence ID" value="NZ_PDOH01000048.1"/>
</dbReference>
<comment type="subcellular location">
    <subcellularLocation>
        <location evidence="2">Membrane</location>
        <topology evidence="2">Multi-pass membrane protein</topology>
    </subcellularLocation>
</comment>
<feature type="domain" description="Histidine kinase" evidence="15">
    <location>
        <begin position="447"/>
        <end position="666"/>
    </location>
</feature>
<evidence type="ECO:0000313" key="16">
    <source>
        <dbReference type="EMBL" id="PMR67035.1"/>
    </source>
</evidence>
<dbReference type="CDD" id="cd00075">
    <property type="entry name" value="HATPase"/>
    <property type="match status" value="1"/>
</dbReference>
<dbReference type="CDD" id="cd00082">
    <property type="entry name" value="HisKA"/>
    <property type="match status" value="1"/>
</dbReference>
<dbReference type="PRINTS" id="PR00344">
    <property type="entry name" value="BCTRLSENSOR"/>
</dbReference>
<feature type="transmembrane region" description="Helical" evidence="14">
    <location>
        <begin position="249"/>
        <end position="269"/>
    </location>
</feature>
<dbReference type="InterPro" id="IPR004358">
    <property type="entry name" value="Sig_transdc_His_kin-like_C"/>
</dbReference>
<evidence type="ECO:0000256" key="2">
    <source>
        <dbReference type="ARBA" id="ARBA00004141"/>
    </source>
</evidence>
<dbReference type="AlphaFoldDB" id="A0A2N7TFU5"/>
<dbReference type="InterPro" id="IPR038318">
    <property type="entry name" value="KdpD_sf"/>
</dbReference>
<sequence>MNATPESYPANDLPSAAAPGDDEQVRRGPAKGVRLLVALSGGSEDAALVRTAHRLAERDGVRWRAIHVDNGRDDSERRLVLEKDFAMVHRLGGETRVLQGQDRAAELHDYAREHRIATLLVGCSRPSGWRVWRRTLAEQLLRRGGTFDLMVVAEARQRPRFRPRHVWQPLRLREPVVALLSILGALVVAWGLESWLELANLSLVFLAAVLASATLAGTRAAMLSAGLGFLAFNFFFTQPRFSLAIVEHGQLLTVVFFLLVAVVVGQLAGSGRRRLLALRSSREQTHRLLTYARALSAATDRDQVGDIGVTSLERWLGVPVVLLDRDEEGADLTVRHAAPPGMTLDAGALTAAGWSWQHRQPSGRGTENLPDQQWRLLPLVEQGRVLGIVALKLAVRETPPGPDQEALIEALSSQLTMALERTRLVGELGAARLSEENERLRSALLSSVSHDLRTPLASIIGSASSLRELEPQLSRQDRHELLEGILSESERLNRYIQNLLDMTRLGHGGLRIERDWISLDDLVAAALRRLGPTLEGLEIERDWPEDLPLLHVHPALIEQALVNVIDNAARFSPPDGRVGIHARLDAAQRQLEVRVTDQGPGIAPELREAVFDMFFTGGEGDRSRYGTGLGLAICRGMLGAHGGGIDAKPGPGGIGTSIVMHLPLPADEEGGRDDD</sequence>
<dbReference type="InterPro" id="IPR029016">
    <property type="entry name" value="GAF-like_dom_sf"/>
</dbReference>
<dbReference type="Gene3D" id="1.20.120.620">
    <property type="entry name" value="Backbone structure of the membrane domain of e. Coli histidine kinase receptor kdpd"/>
    <property type="match status" value="1"/>
</dbReference>
<proteinExistence type="predicted"/>
<dbReference type="Pfam" id="PF02518">
    <property type="entry name" value="HATPase_c"/>
    <property type="match status" value="1"/>
</dbReference>
<evidence type="ECO:0000256" key="4">
    <source>
        <dbReference type="ARBA" id="ARBA00022553"/>
    </source>
</evidence>
<dbReference type="GO" id="GO:0005524">
    <property type="term" value="F:ATP binding"/>
    <property type="evidence" value="ECO:0007669"/>
    <property type="project" value="UniProtKB-KW"/>
</dbReference>
<reference evidence="16 17" key="1">
    <citation type="submission" date="2018-01" db="EMBL/GenBank/DDBJ databases">
        <title>Halomonas endophytica sp. nov., isolated from storage liquid in the stems of Populus euphratica.</title>
        <authorList>
            <person name="Chen C."/>
        </authorList>
    </citation>
    <scope>NUCLEOTIDE SEQUENCE [LARGE SCALE GENOMIC DNA]</scope>
    <source>
        <strain evidence="16 17">DSM 26881</strain>
    </source>
</reference>
<dbReference type="Pfam" id="PF13493">
    <property type="entry name" value="DUF4118"/>
    <property type="match status" value="1"/>
</dbReference>
<dbReference type="PANTHER" id="PTHR45569:SF1">
    <property type="entry name" value="SENSOR PROTEIN KDPD"/>
    <property type="match status" value="1"/>
</dbReference>
<evidence type="ECO:0000256" key="9">
    <source>
        <dbReference type="ARBA" id="ARBA00022840"/>
    </source>
</evidence>
<dbReference type="InterPro" id="IPR003594">
    <property type="entry name" value="HATPase_dom"/>
</dbReference>
<accession>A0A2N7TFU5</accession>
<dbReference type="OrthoDB" id="9806130at2"/>
<keyword evidence="5" id="KW-0808">Transferase</keyword>
<dbReference type="InterPro" id="IPR036890">
    <property type="entry name" value="HATPase_C_sf"/>
</dbReference>
<evidence type="ECO:0000256" key="13">
    <source>
        <dbReference type="SAM" id="MobiDB-lite"/>
    </source>
</evidence>
<dbReference type="PROSITE" id="PS50109">
    <property type="entry name" value="HIS_KIN"/>
    <property type="match status" value="1"/>
</dbReference>
<keyword evidence="17" id="KW-1185">Reference proteome</keyword>